<dbReference type="CDD" id="cd00513">
    <property type="entry name" value="Ribosomal_L32_L32e"/>
    <property type="match status" value="1"/>
</dbReference>
<dbReference type="GeneID" id="116952242"/>
<dbReference type="GO" id="GO:0022625">
    <property type="term" value="C:cytosolic large ribosomal subunit"/>
    <property type="evidence" value="ECO:0007669"/>
    <property type="project" value="TreeGrafter"/>
</dbReference>
<dbReference type="InterPro" id="IPR001515">
    <property type="entry name" value="Ribosomal_eL32"/>
</dbReference>
<organism evidence="5">
    <name type="scientific">Petromyzon marinus</name>
    <name type="common">Sea lamprey</name>
    <dbReference type="NCBI Taxonomy" id="7757"/>
    <lineage>
        <taxon>Eukaryota</taxon>
        <taxon>Metazoa</taxon>
        <taxon>Chordata</taxon>
        <taxon>Craniata</taxon>
        <taxon>Vertebrata</taxon>
        <taxon>Cyclostomata</taxon>
        <taxon>Hyperoartia</taxon>
        <taxon>Petromyzontiformes</taxon>
        <taxon>Petromyzontidae</taxon>
        <taxon>Petromyzon</taxon>
    </lineage>
</organism>
<evidence type="ECO:0000313" key="6">
    <source>
        <dbReference type="Proteomes" id="UP001318040"/>
    </source>
</evidence>
<dbReference type="InterPro" id="IPR036351">
    <property type="entry name" value="Ribosomal_eL32_sf"/>
</dbReference>
<dbReference type="OrthoDB" id="268693at2759"/>
<accession>S4RBA0</accession>
<dbReference type="GO" id="GO:0003735">
    <property type="term" value="F:structural constituent of ribosome"/>
    <property type="evidence" value="ECO:0007669"/>
    <property type="project" value="InterPro"/>
</dbReference>
<evidence type="ECO:0000256" key="1">
    <source>
        <dbReference type="ARBA" id="ARBA00008431"/>
    </source>
</evidence>
<dbReference type="AlphaFoldDB" id="S4RBA0"/>
<keyword evidence="6" id="KW-1185">Reference proteome</keyword>
<evidence type="ECO:0000313" key="5">
    <source>
        <dbReference type="Ensembl" id="ENSPMAP00000002481.1"/>
    </source>
</evidence>
<proteinExistence type="inferred from homology"/>
<protein>
    <recommendedName>
        <fullName evidence="4">60S ribosomal protein L32</fullName>
    </recommendedName>
</protein>
<evidence type="ECO:0000313" key="7">
    <source>
        <dbReference type="RefSeq" id="XP_032827318.1"/>
    </source>
</evidence>
<dbReference type="SUPFAM" id="SSF52042">
    <property type="entry name" value="Ribosomal protein L32e"/>
    <property type="match status" value="1"/>
</dbReference>
<dbReference type="GO" id="GO:0006412">
    <property type="term" value="P:translation"/>
    <property type="evidence" value="ECO:0007669"/>
    <property type="project" value="InterPro"/>
</dbReference>
<comment type="similarity">
    <text evidence="1">Belongs to the eukaryotic ribosomal protein eL32 family.</text>
</comment>
<dbReference type="Pfam" id="PF01655">
    <property type="entry name" value="Ribosomal_L32e"/>
    <property type="match status" value="1"/>
</dbReference>
<dbReference type="PANTHER" id="PTHR23413">
    <property type="entry name" value="60S RIBOSOMAL PROTEIN L32 AND DNA-DIRECTED RNA POLYMERASE II, SUBUNIT N"/>
    <property type="match status" value="1"/>
</dbReference>
<evidence type="ECO:0000256" key="2">
    <source>
        <dbReference type="ARBA" id="ARBA00022980"/>
    </source>
</evidence>
<dbReference type="CTD" id="6161"/>
<dbReference type="KEGG" id="pmrn:116952242"/>
<sequence>MVALRPLVKPKIVKKRTKKFKRHQSDRYIKIKPNWRKPRGIDNRVRRRFKGQLRMPNIGYGSNKKTKYMLPTGFRKFLVHNVRELEVLMMSNKTFCAEIAHNVSSKKRKTIVERAAQLAIKVTNANARLRSEENE</sequence>
<keyword evidence="3" id="KW-0687">Ribonucleoprotein</keyword>
<dbReference type="PANTHER" id="PTHR23413:SF1">
    <property type="entry name" value="RIBOSOMAL PROTEIN L32"/>
    <property type="match status" value="1"/>
</dbReference>
<dbReference type="HOGENOM" id="CLU_071479_4_1_1"/>
<dbReference type="PROSITE" id="PS00580">
    <property type="entry name" value="RIBOSOMAL_L32E"/>
    <property type="match status" value="1"/>
</dbReference>
<dbReference type="SMART" id="SM01393">
    <property type="entry name" value="Ribosomal_L32e"/>
    <property type="match status" value="1"/>
</dbReference>
<dbReference type="OMA" id="HPSGYEE"/>
<gene>
    <name evidence="5 7" type="primary">RPL32</name>
</gene>
<keyword evidence="2 7" id="KW-0689">Ribosomal protein</keyword>
<dbReference type="RefSeq" id="XP_032827318.1">
    <property type="nucleotide sequence ID" value="XM_032971427.1"/>
</dbReference>
<name>S4RBA0_PETMA</name>
<evidence type="ECO:0000256" key="3">
    <source>
        <dbReference type="ARBA" id="ARBA00023274"/>
    </source>
</evidence>
<dbReference type="Ensembl" id="ENSPMAT00000002493.1">
    <property type="protein sequence ID" value="ENSPMAP00000002481.1"/>
    <property type="gene ID" value="ENSPMAG00000002261.1"/>
</dbReference>
<dbReference type="Proteomes" id="UP001318040">
    <property type="component" value="Chromosome 46"/>
</dbReference>
<dbReference type="STRING" id="7757.ENSPMAP00000002481"/>
<dbReference type="InterPro" id="IPR018263">
    <property type="entry name" value="Ribosomal_eL32_CS"/>
</dbReference>
<reference evidence="7" key="1">
    <citation type="submission" date="2025-04" db="UniProtKB">
        <authorList>
            <consortium name="RefSeq"/>
        </authorList>
    </citation>
    <scope>IDENTIFICATION</scope>
    <source>
        <tissue evidence="7">Sperm</tissue>
    </source>
</reference>
<dbReference type="GeneTree" id="ENSGT00940000153973"/>
<reference evidence="5" key="2">
    <citation type="submission" date="2025-05" db="UniProtKB">
        <authorList>
            <consortium name="Ensembl"/>
        </authorList>
    </citation>
    <scope>IDENTIFICATION</scope>
</reference>
<evidence type="ECO:0000256" key="4">
    <source>
        <dbReference type="ARBA" id="ARBA00035335"/>
    </source>
</evidence>